<proteinExistence type="predicted"/>
<accession>A0A077NK67</accession>
<dbReference type="Proteomes" id="UP000028487">
    <property type="component" value="Unassembled WGS sequence"/>
</dbReference>
<comment type="caution">
    <text evidence="2">The sequence shown here is derived from an EMBL/GenBank/DDBJ whole genome shotgun (WGS) entry which is preliminary data.</text>
</comment>
<reference evidence="2" key="1">
    <citation type="submission" date="2013-07" db="EMBL/GenBank/DDBJ databases">
        <title>Sub-species coevolution in mutualistic symbiosis.</title>
        <authorList>
            <person name="Murfin K."/>
            <person name="Klassen J."/>
            <person name="Lee M."/>
            <person name="Forst S."/>
            <person name="Stock P."/>
            <person name="Goodrich-Blair H."/>
        </authorList>
    </citation>
    <scope>NUCLEOTIDE SEQUENCE [LARGE SCALE GENOMIC DNA]</scope>
    <source>
        <strain evidence="2">Feltiae Moldova</strain>
    </source>
</reference>
<evidence type="ECO:0000256" key="1">
    <source>
        <dbReference type="SAM" id="Phobius"/>
    </source>
</evidence>
<dbReference type="EMBL" id="CBSV010000188">
    <property type="protein sequence ID" value="CDH02472.1"/>
    <property type="molecule type" value="Genomic_DNA"/>
</dbReference>
<keyword evidence="1" id="KW-0472">Membrane</keyword>
<keyword evidence="1" id="KW-0812">Transmembrane</keyword>
<keyword evidence="1" id="KW-1133">Transmembrane helix</keyword>
<name>A0A077NK67_XENBV</name>
<dbReference type="AlphaFoldDB" id="A0A077NK67"/>
<sequence length="39" mass="4714">MKTTECEFNTQYTYMKSNLFILIYIFSLLFKCILILKVV</sequence>
<dbReference type="HOGENOM" id="CLU_3319396_0_0_6"/>
<organism evidence="2 3">
    <name type="scientific">Xenorhabdus bovienii str. feltiae Moldova</name>
    <dbReference type="NCBI Taxonomy" id="1398200"/>
    <lineage>
        <taxon>Bacteria</taxon>
        <taxon>Pseudomonadati</taxon>
        <taxon>Pseudomonadota</taxon>
        <taxon>Gammaproteobacteria</taxon>
        <taxon>Enterobacterales</taxon>
        <taxon>Morganellaceae</taxon>
        <taxon>Xenorhabdus</taxon>
    </lineage>
</organism>
<feature type="transmembrane region" description="Helical" evidence="1">
    <location>
        <begin position="19"/>
        <end position="36"/>
    </location>
</feature>
<evidence type="ECO:0000313" key="2">
    <source>
        <dbReference type="EMBL" id="CDH02472.1"/>
    </source>
</evidence>
<gene>
    <name evidence="2" type="ORF">XBFM1_2680031</name>
</gene>
<protein>
    <submittedName>
        <fullName evidence="2">Uncharacterized protein</fullName>
    </submittedName>
</protein>
<evidence type="ECO:0000313" key="3">
    <source>
        <dbReference type="Proteomes" id="UP000028487"/>
    </source>
</evidence>